<reference evidence="1" key="3">
    <citation type="submission" date="2006-07" db="EMBL/GenBank/DDBJ databases">
        <authorList>
            <person name="Buell R."/>
        </authorList>
    </citation>
    <scope>NUCLEOTIDE SEQUENCE</scope>
</reference>
<reference evidence="1" key="2">
    <citation type="submission" date="2003-05" db="EMBL/GenBank/DDBJ databases">
        <authorList>
            <person name="Buell C.R."/>
            <person name="Wing R.A."/>
            <person name="McCombie W.R."/>
            <person name="Messing J."/>
            <person name="Yuan Q."/>
            <person name="Ouyang S."/>
        </authorList>
    </citation>
    <scope>NUCLEOTIDE SEQUENCE</scope>
</reference>
<proteinExistence type="predicted"/>
<evidence type="ECO:0000313" key="1">
    <source>
        <dbReference type="EMBL" id="ABB47526.1"/>
    </source>
</evidence>
<name>Q338K7_ORYSJ</name>
<protein>
    <submittedName>
        <fullName evidence="1">Uncharacterized protein</fullName>
    </submittedName>
</protein>
<reference evidence="1" key="1">
    <citation type="journal article" date="2003" name="Science">
        <title>In-depth view of structure, activity, and evolution of rice chromosome 10.</title>
        <authorList>
            <consortium name="Rice Chromosome 10 Sequencing Consortium"/>
        </authorList>
    </citation>
    <scope>NUCLEOTIDE SEQUENCE [LARGE SCALE GENOMIC DNA]</scope>
</reference>
<accession>Q338K7</accession>
<dbReference type="AlphaFoldDB" id="Q338K7"/>
<sequence>MAAAAVAVASPTCPGGFAAALICGRVGPAYRPTDLLD</sequence>
<gene>
    <name evidence="1" type="ordered locus">LOC_Os10g25819</name>
</gene>
<dbReference type="EMBL" id="DP000086">
    <property type="protein sequence ID" value="ABB47526.1"/>
    <property type="molecule type" value="Genomic_DNA"/>
</dbReference>
<organism evidence="1">
    <name type="scientific">Oryza sativa subsp. japonica</name>
    <name type="common">Rice</name>
    <dbReference type="NCBI Taxonomy" id="39947"/>
    <lineage>
        <taxon>Eukaryota</taxon>
        <taxon>Viridiplantae</taxon>
        <taxon>Streptophyta</taxon>
        <taxon>Embryophyta</taxon>
        <taxon>Tracheophyta</taxon>
        <taxon>Spermatophyta</taxon>
        <taxon>Magnoliopsida</taxon>
        <taxon>Liliopsida</taxon>
        <taxon>Poales</taxon>
        <taxon>Poaceae</taxon>
        <taxon>BOP clade</taxon>
        <taxon>Oryzoideae</taxon>
        <taxon>Oryzeae</taxon>
        <taxon>Oryzinae</taxon>
        <taxon>Oryza</taxon>
        <taxon>Oryza sativa</taxon>
    </lineage>
</organism>